<proteinExistence type="predicted"/>
<evidence type="ECO:0008006" key="3">
    <source>
        <dbReference type="Google" id="ProtNLM"/>
    </source>
</evidence>
<dbReference type="InterPro" id="IPR024072">
    <property type="entry name" value="DHFR-like_dom_sf"/>
</dbReference>
<dbReference type="Gene3D" id="3.40.430.10">
    <property type="entry name" value="Dihydrofolate Reductase, subunit A"/>
    <property type="match status" value="1"/>
</dbReference>
<evidence type="ECO:0000313" key="1">
    <source>
        <dbReference type="EMBL" id="QNF35905.1"/>
    </source>
</evidence>
<dbReference type="EMBL" id="CP055156">
    <property type="protein sequence ID" value="QNF35905.1"/>
    <property type="molecule type" value="Genomic_DNA"/>
</dbReference>
<accession>A0A7G7GFH1</accession>
<organism evidence="1 2">
    <name type="scientific">Adhaeribacter swui</name>
    <dbReference type="NCBI Taxonomy" id="2086471"/>
    <lineage>
        <taxon>Bacteria</taxon>
        <taxon>Pseudomonadati</taxon>
        <taxon>Bacteroidota</taxon>
        <taxon>Cytophagia</taxon>
        <taxon>Cytophagales</taxon>
        <taxon>Hymenobacteraceae</taxon>
        <taxon>Adhaeribacter</taxon>
    </lineage>
</organism>
<keyword evidence="2" id="KW-1185">Reference proteome</keyword>
<name>A0A7G7GFH1_9BACT</name>
<evidence type="ECO:0000313" key="2">
    <source>
        <dbReference type="Proteomes" id="UP000515237"/>
    </source>
</evidence>
<reference evidence="1 2" key="1">
    <citation type="journal article" date="2018" name="Int. J. Syst. Evol. Microbiol.">
        <title>Adhaeribacter swui sp. nov., isolated from wet mud.</title>
        <authorList>
            <person name="Kim D.U."/>
            <person name="Kim K.W."/>
            <person name="Kang M.S."/>
            <person name="Kim J.Y."/>
            <person name="Jang J.H."/>
            <person name="Kim M.K."/>
        </authorList>
    </citation>
    <scope>NUCLEOTIDE SEQUENCE [LARGE SCALE GENOMIC DNA]</scope>
    <source>
        <strain evidence="1 2">KCTC 52873</strain>
    </source>
</reference>
<sequence>MDTYILAFIPLVFGEGISLFPKVQKQENLVLEKSKAYPNGIVMLYLHKQPAN</sequence>
<gene>
    <name evidence="1" type="ORF">HUW51_20430</name>
</gene>
<protein>
    <recommendedName>
        <fullName evidence="3">Dihydrofolate reductase family protein</fullName>
    </recommendedName>
</protein>
<dbReference type="SUPFAM" id="SSF53597">
    <property type="entry name" value="Dihydrofolate reductase-like"/>
    <property type="match status" value="1"/>
</dbReference>
<dbReference type="Proteomes" id="UP000515237">
    <property type="component" value="Chromosome"/>
</dbReference>
<dbReference type="AlphaFoldDB" id="A0A7G7GFH1"/>
<dbReference type="KEGG" id="aswu:HUW51_20430"/>